<keyword evidence="3" id="KW-1185">Reference proteome</keyword>
<accession>A0ABS9ZJX9</accession>
<protein>
    <recommendedName>
        <fullName evidence="4">Head-to-tail stopper</fullName>
    </recommendedName>
</protein>
<name>A0ABS9ZJX9_9PSED</name>
<organism evidence="2 3">
    <name type="scientific">Pseudomonas maioricensis</name>
    <dbReference type="NCBI Taxonomy" id="1766623"/>
    <lineage>
        <taxon>Bacteria</taxon>
        <taxon>Pseudomonadati</taxon>
        <taxon>Pseudomonadota</taxon>
        <taxon>Gammaproteobacteria</taxon>
        <taxon>Pseudomonadales</taxon>
        <taxon>Pseudomonadaceae</taxon>
        <taxon>Pseudomonas</taxon>
    </lineage>
</organism>
<reference evidence="2 3" key="1">
    <citation type="submission" date="2015-12" db="EMBL/GenBank/DDBJ databases">
        <title>Phylogenomics in the description of a new species in the Pseudomonas syringae group.</title>
        <authorList>
            <person name="Busquets A."/>
            <person name="Gomila M."/>
            <person name="Beiki F."/>
            <person name="Rahimian H."/>
            <person name="Mulet M."/>
            <person name="Sanchez D."/>
            <person name="Garcia-Valdes E."/>
            <person name="Lalucat J."/>
        </authorList>
    </citation>
    <scope>NUCLEOTIDE SEQUENCE [LARGE SCALE GENOMIC DNA]</scope>
    <source>
        <strain evidence="2 3">S25</strain>
    </source>
</reference>
<evidence type="ECO:0000313" key="2">
    <source>
        <dbReference type="EMBL" id="MCI8210762.1"/>
    </source>
</evidence>
<proteinExistence type="predicted"/>
<dbReference type="RefSeq" id="WP_243246983.1">
    <property type="nucleotide sequence ID" value="NZ_LOHG01000008.1"/>
</dbReference>
<evidence type="ECO:0008006" key="4">
    <source>
        <dbReference type="Google" id="ProtNLM"/>
    </source>
</evidence>
<dbReference type="EMBL" id="LOHG01000008">
    <property type="protein sequence ID" value="MCI8210762.1"/>
    <property type="molecule type" value="Genomic_DNA"/>
</dbReference>
<dbReference type="Proteomes" id="UP001320513">
    <property type="component" value="Unassembled WGS sequence"/>
</dbReference>
<evidence type="ECO:0000313" key="3">
    <source>
        <dbReference type="Proteomes" id="UP001320513"/>
    </source>
</evidence>
<evidence type="ECO:0000256" key="1">
    <source>
        <dbReference type="SAM" id="MobiDB-lite"/>
    </source>
</evidence>
<feature type="region of interest" description="Disordered" evidence="1">
    <location>
        <begin position="35"/>
        <end position="60"/>
    </location>
</feature>
<gene>
    <name evidence="2" type="ORF">AUC61_14585</name>
</gene>
<comment type="caution">
    <text evidence="2">The sequence shown here is derived from an EMBL/GenBank/DDBJ whole genome shotgun (WGS) entry which is preliminary data.</text>
</comment>
<sequence>MPDIYDRAKATSARLLAPRSAGGKGLELTLIRTTQGEYDPETGGASNATERFDGSGLRETYKQSDIDGTRIKQGDFKILISPILLTGEDMPQPRSLDAIVFDGDTYIIQSVDPWNYAGLAVGFRVQARK</sequence>